<dbReference type="AlphaFoldDB" id="A0A654D033"/>
<dbReference type="Proteomes" id="UP000432350">
    <property type="component" value="Unassembled WGS sequence"/>
</dbReference>
<evidence type="ECO:0000313" key="1">
    <source>
        <dbReference type="EMBL" id="VXC99195.1"/>
    </source>
</evidence>
<reference evidence="1 2" key="1">
    <citation type="submission" date="2019-10" db="EMBL/GenBank/DDBJ databases">
        <authorList>
            <person name="Karimi E."/>
        </authorList>
    </citation>
    <scope>NUCLEOTIDE SEQUENCE [LARGE SCALE GENOMIC DNA]</scope>
    <source>
        <strain evidence="1">Sphingobacterium sp. 8BC</strain>
    </source>
</reference>
<organism evidence="1 2">
    <name type="scientific">Sphingobacterium multivorum</name>
    <dbReference type="NCBI Taxonomy" id="28454"/>
    <lineage>
        <taxon>Bacteria</taxon>
        <taxon>Pseudomonadati</taxon>
        <taxon>Bacteroidota</taxon>
        <taxon>Sphingobacteriia</taxon>
        <taxon>Sphingobacteriales</taxon>
        <taxon>Sphingobacteriaceae</taxon>
        <taxon>Sphingobacterium</taxon>
    </lineage>
</organism>
<evidence type="ECO:0000313" key="2">
    <source>
        <dbReference type="Proteomes" id="UP000432350"/>
    </source>
</evidence>
<dbReference type="NCBIfam" id="TIGR01563">
    <property type="entry name" value="gp16_SPP1"/>
    <property type="match status" value="1"/>
</dbReference>
<dbReference type="InterPro" id="IPR038666">
    <property type="entry name" value="SSP1_head-tail_sf"/>
</dbReference>
<dbReference type="RefSeq" id="WP_159332838.1">
    <property type="nucleotide sequence ID" value="NZ_LR733857.1"/>
</dbReference>
<protein>
    <submittedName>
        <fullName evidence="1">Putative SPP1 family predicted phage head-tail adaptor</fullName>
    </submittedName>
</protein>
<dbReference type="EMBL" id="CABWMV010000024">
    <property type="protein sequence ID" value="VXC99195.1"/>
    <property type="molecule type" value="Genomic_DNA"/>
</dbReference>
<accession>A0A654D033</accession>
<proteinExistence type="predicted"/>
<name>A0A654D033_SPHMU</name>
<sequence>MALNTQIGRRRQMILIKRLDIIKDEGGGSDSEFVDYWNTWAEVKEVRATRVAESYQDRLKKVYSVKIRYRKDKVVSSDMRIIIKGKDYAIDGDENIDERDGFIEIIAVASKV</sequence>
<gene>
    <name evidence="1" type="ORF">SPHINGO8BC_51439</name>
</gene>
<dbReference type="Pfam" id="PF05521">
    <property type="entry name" value="Phage_HCP"/>
    <property type="match status" value="1"/>
</dbReference>
<dbReference type="InterPro" id="IPR008767">
    <property type="entry name" value="Phage_SPP1_head-tail_adaptor"/>
</dbReference>
<dbReference type="Gene3D" id="2.40.10.270">
    <property type="entry name" value="Bacteriophage SPP1 head-tail adaptor protein"/>
    <property type="match status" value="1"/>
</dbReference>